<keyword evidence="3" id="KW-1185">Reference proteome</keyword>
<dbReference type="Proteomes" id="UP000460221">
    <property type="component" value="Unassembled WGS sequence"/>
</dbReference>
<feature type="transmembrane region" description="Helical" evidence="1">
    <location>
        <begin position="12"/>
        <end position="31"/>
    </location>
</feature>
<evidence type="ECO:0000313" key="3">
    <source>
        <dbReference type="Proteomes" id="UP000460221"/>
    </source>
</evidence>
<protein>
    <recommendedName>
        <fullName evidence="4">YiaAB two helix domain-containing protein</fullName>
    </recommendedName>
</protein>
<keyword evidence="1" id="KW-0472">Membrane</keyword>
<dbReference type="AlphaFoldDB" id="A0A7K1FVF0"/>
<name>A0A7K1FVF0_9ACTN</name>
<dbReference type="EMBL" id="WLYK01000016">
    <property type="protein sequence ID" value="MTD17183.1"/>
    <property type="molecule type" value="Genomic_DNA"/>
</dbReference>
<reference evidence="2 3" key="1">
    <citation type="submission" date="2019-11" db="EMBL/GenBank/DDBJ databases">
        <authorList>
            <person name="Jiang L.-Q."/>
        </authorList>
    </citation>
    <scope>NUCLEOTIDE SEQUENCE [LARGE SCALE GENOMIC DNA]</scope>
    <source>
        <strain evidence="2 3">YIM 132087</strain>
    </source>
</reference>
<evidence type="ECO:0000313" key="2">
    <source>
        <dbReference type="EMBL" id="MTD17183.1"/>
    </source>
</evidence>
<gene>
    <name evidence="2" type="ORF">GIS00_24930</name>
</gene>
<accession>A0A7K1FVF0</accession>
<evidence type="ECO:0000256" key="1">
    <source>
        <dbReference type="SAM" id="Phobius"/>
    </source>
</evidence>
<comment type="caution">
    <text evidence="2">The sequence shown here is derived from an EMBL/GenBank/DDBJ whole genome shotgun (WGS) entry which is preliminary data.</text>
</comment>
<organism evidence="2 3">
    <name type="scientific">Nakamurella alba</name>
    <dbReference type="NCBI Taxonomy" id="2665158"/>
    <lineage>
        <taxon>Bacteria</taxon>
        <taxon>Bacillati</taxon>
        <taxon>Actinomycetota</taxon>
        <taxon>Actinomycetes</taxon>
        <taxon>Nakamurellales</taxon>
        <taxon>Nakamurellaceae</taxon>
        <taxon>Nakamurella</taxon>
    </lineage>
</organism>
<proteinExistence type="predicted"/>
<feature type="transmembrane region" description="Helical" evidence="1">
    <location>
        <begin position="43"/>
        <end position="64"/>
    </location>
</feature>
<keyword evidence="1" id="KW-1133">Transmembrane helix</keyword>
<evidence type="ECO:0008006" key="4">
    <source>
        <dbReference type="Google" id="ProtNLM"/>
    </source>
</evidence>
<dbReference type="RefSeq" id="WP_154771182.1">
    <property type="nucleotide sequence ID" value="NZ_WLYK01000016.1"/>
</dbReference>
<sequence>MSDPKTVTRHTGAFFGAALAFLAITLLWNTVNLAMLDIAVEQRYSMAMGILSAVFATVVVSKVVRDREEANELVNGIRRARYEEVLAHSPAPGLGHL</sequence>
<keyword evidence="1" id="KW-0812">Transmembrane</keyword>